<evidence type="ECO:0000313" key="1">
    <source>
        <dbReference type="EMBL" id="JAD89411.1"/>
    </source>
</evidence>
<reference evidence="1" key="1">
    <citation type="submission" date="2014-09" db="EMBL/GenBank/DDBJ databases">
        <authorList>
            <person name="Magalhaes I.L.F."/>
            <person name="Oliveira U."/>
            <person name="Santos F.R."/>
            <person name="Vidigal T.H.D.A."/>
            <person name="Brescovit A.D."/>
            <person name="Santos A.J."/>
        </authorList>
    </citation>
    <scope>NUCLEOTIDE SEQUENCE</scope>
    <source>
        <tissue evidence="1">Shoot tissue taken approximately 20 cm above the soil surface</tissue>
    </source>
</reference>
<dbReference type="AlphaFoldDB" id="A0A0A9I9D3"/>
<organism evidence="1">
    <name type="scientific">Arundo donax</name>
    <name type="common">Giant reed</name>
    <name type="synonym">Donax arundinaceus</name>
    <dbReference type="NCBI Taxonomy" id="35708"/>
    <lineage>
        <taxon>Eukaryota</taxon>
        <taxon>Viridiplantae</taxon>
        <taxon>Streptophyta</taxon>
        <taxon>Embryophyta</taxon>
        <taxon>Tracheophyta</taxon>
        <taxon>Spermatophyta</taxon>
        <taxon>Magnoliopsida</taxon>
        <taxon>Liliopsida</taxon>
        <taxon>Poales</taxon>
        <taxon>Poaceae</taxon>
        <taxon>PACMAD clade</taxon>
        <taxon>Arundinoideae</taxon>
        <taxon>Arundineae</taxon>
        <taxon>Arundo</taxon>
    </lineage>
</organism>
<dbReference type="EMBL" id="GBRH01208484">
    <property type="protein sequence ID" value="JAD89411.1"/>
    <property type="molecule type" value="Transcribed_RNA"/>
</dbReference>
<reference evidence="1" key="2">
    <citation type="journal article" date="2015" name="Data Brief">
        <title>Shoot transcriptome of the giant reed, Arundo donax.</title>
        <authorList>
            <person name="Barrero R.A."/>
            <person name="Guerrero F.D."/>
            <person name="Moolhuijzen P."/>
            <person name="Goolsby J.A."/>
            <person name="Tidwell J."/>
            <person name="Bellgard S.E."/>
            <person name="Bellgard M.I."/>
        </authorList>
    </citation>
    <scope>NUCLEOTIDE SEQUENCE</scope>
    <source>
        <tissue evidence="1">Shoot tissue taken approximately 20 cm above the soil surface</tissue>
    </source>
</reference>
<proteinExistence type="predicted"/>
<protein>
    <submittedName>
        <fullName evidence="1">Uncharacterized protein</fullName>
    </submittedName>
</protein>
<sequence>MLRCSESTLPASHNQLFGVGGGMAMKDCLNPIITHIADQVYHKIDSIN</sequence>
<accession>A0A0A9I9D3</accession>
<name>A0A0A9I9D3_ARUDO</name>